<evidence type="ECO:0000313" key="1">
    <source>
        <dbReference type="EMBL" id="MCZ0805918.1"/>
    </source>
</evidence>
<evidence type="ECO:0000313" key="2">
    <source>
        <dbReference type="Proteomes" id="UP001077662"/>
    </source>
</evidence>
<name>A0AAP3DD98_BRELA</name>
<accession>A0AAP3DD98</accession>
<dbReference type="Proteomes" id="UP001077662">
    <property type="component" value="Unassembled WGS sequence"/>
</dbReference>
<protein>
    <submittedName>
        <fullName evidence="1">Uncharacterized protein</fullName>
    </submittedName>
</protein>
<organism evidence="1 2">
    <name type="scientific">Brevibacillus laterosporus</name>
    <name type="common">Bacillus laterosporus</name>
    <dbReference type="NCBI Taxonomy" id="1465"/>
    <lineage>
        <taxon>Bacteria</taxon>
        <taxon>Bacillati</taxon>
        <taxon>Bacillota</taxon>
        <taxon>Bacilli</taxon>
        <taxon>Bacillales</taxon>
        <taxon>Paenibacillaceae</taxon>
        <taxon>Brevibacillus</taxon>
    </lineage>
</organism>
<reference evidence="1" key="1">
    <citation type="submission" date="2022-09" db="EMBL/GenBank/DDBJ databases">
        <title>Genome analysis and characterization of larvicidal activity of Brevibacillus strains.</title>
        <authorList>
            <person name="Patrusheva E.V."/>
            <person name="Izotova A.O."/>
            <person name="Toshchakov S.V."/>
            <person name="Sineoky S.P."/>
        </authorList>
    </citation>
    <scope>NUCLEOTIDE SEQUENCE</scope>
    <source>
        <strain evidence="1">VKPM_B-13247</strain>
    </source>
</reference>
<dbReference type="RefSeq" id="WP_197247965.1">
    <property type="nucleotide sequence ID" value="NZ_JANSGW010000003.1"/>
</dbReference>
<dbReference type="EMBL" id="JAPTNE010000003">
    <property type="protein sequence ID" value="MCZ0805918.1"/>
    <property type="molecule type" value="Genomic_DNA"/>
</dbReference>
<comment type="caution">
    <text evidence="1">The sequence shown here is derived from an EMBL/GenBank/DDBJ whole genome shotgun (WGS) entry which is preliminary data.</text>
</comment>
<dbReference type="AlphaFoldDB" id="A0AAP3DD98"/>
<sequence length="56" mass="6789">MLVWGDSHRDSDHARRIRKQKLRQQWFSRRLGLKSKDRDVDVFLETRNGKPKKAIK</sequence>
<proteinExistence type="predicted"/>
<gene>
    <name evidence="1" type="ORF">O0554_03140</name>
</gene>